<dbReference type="InterPro" id="IPR005123">
    <property type="entry name" value="Oxoglu/Fe-dep_dioxygenase_dom"/>
</dbReference>
<evidence type="ECO:0000256" key="4">
    <source>
        <dbReference type="ARBA" id="ARBA00023002"/>
    </source>
</evidence>
<dbReference type="GO" id="GO:0016705">
    <property type="term" value="F:oxidoreductase activity, acting on paired donors, with incorporation or reduction of molecular oxygen"/>
    <property type="evidence" value="ECO:0007669"/>
    <property type="project" value="InterPro"/>
</dbReference>
<keyword evidence="3" id="KW-0223">Dioxygenase</keyword>
<dbReference type="OrthoDB" id="42213at2759"/>
<organism evidence="8 9">
    <name type="scientific">Triparma laevis f. longispina</name>
    <dbReference type="NCBI Taxonomy" id="1714387"/>
    <lineage>
        <taxon>Eukaryota</taxon>
        <taxon>Sar</taxon>
        <taxon>Stramenopiles</taxon>
        <taxon>Ochrophyta</taxon>
        <taxon>Bolidophyceae</taxon>
        <taxon>Parmales</taxon>
        <taxon>Triparmaceae</taxon>
        <taxon>Triparma</taxon>
    </lineage>
</organism>
<sequence>MLLLFLLLPLTLVNAYKPASTIHIFPNFLTKSTCSKLIKRCESLTTFETLNSNHVNFQTPDVSLLDYPDVMEEFEKEFRSVYDRAREAYDIPIKPYDEFDDGRLGIEGIPEFGSEFVVEPYSSSPLSFLDLFVVKYSSSYPELLPHRDGSLISFTIPLSDVHKGGGTMFNNLDNDDRILTYGDKAWGEINGNVVKGNKGNLILHSGKMKHAGSPITEGERFVLVGFINVDCKNKGLFEACKNYGRWDGLEKRLKDLKGTGRKLSRSRKWGNFKEGGMRGGEFTYNVDRIRKGIEGRLKDAEKGRNETERFFLEECNGGLEFD</sequence>
<dbReference type="GO" id="GO:0031418">
    <property type="term" value="F:L-ascorbic acid binding"/>
    <property type="evidence" value="ECO:0007669"/>
    <property type="project" value="InterPro"/>
</dbReference>
<evidence type="ECO:0000256" key="1">
    <source>
        <dbReference type="ARBA" id="ARBA00001961"/>
    </source>
</evidence>
<protein>
    <recommendedName>
        <fullName evidence="7">Fe2OG dioxygenase domain-containing protein</fullName>
    </recommendedName>
</protein>
<name>A0A9W6ZJF7_9STRA</name>
<feature type="domain" description="Fe2OG dioxygenase" evidence="7">
    <location>
        <begin position="127"/>
        <end position="229"/>
    </location>
</feature>
<proteinExistence type="predicted"/>
<dbReference type="AlphaFoldDB" id="A0A9W6ZJF7"/>
<evidence type="ECO:0000256" key="2">
    <source>
        <dbReference type="ARBA" id="ARBA00022723"/>
    </source>
</evidence>
<evidence type="ECO:0000256" key="6">
    <source>
        <dbReference type="SAM" id="SignalP"/>
    </source>
</evidence>
<feature type="chain" id="PRO_5040999698" description="Fe2OG dioxygenase domain-containing protein" evidence="6">
    <location>
        <begin position="16"/>
        <end position="322"/>
    </location>
</feature>
<dbReference type="GO" id="GO:0051213">
    <property type="term" value="F:dioxygenase activity"/>
    <property type="evidence" value="ECO:0007669"/>
    <property type="project" value="UniProtKB-KW"/>
</dbReference>
<evidence type="ECO:0000313" key="8">
    <source>
        <dbReference type="EMBL" id="GMH55649.1"/>
    </source>
</evidence>
<dbReference type="GO" id="GO:0005506">
    <property type="term" value="F:iron ion binding"/>
    <property type="evidence" value="ECO:0007669"/>
    <property type="project" value="InterPro"/>
</dbReference>
<comment type="caution">
    <text evidence="8">The sequence shown here is derived from an EMBL/GenBank/DDBJ whole genome shotgun (WGS) entry which is preliminary data.</text>
</comment>
<dbReference type="EMBL" id="BRXW01000447">
    <property type="protein sequence ID" value="GMH55649.1"/>
    <property type="molecule type" value="Genomic_DNA"/>
</dbReference>
<dbReference type="InterPro" id="IPR006620">
    <property type="entry name" value="Pro_4_hyd_alph"/>
</dbReference>
<dbReference type="PROSITE" id="PS51471">
    <property type="entry name" value="FE2OG_OXY"/>
    <property type="match status" value="1"/>
</dbReference>
<evidence type="ECO:0000256" key="5">
    <source>
        <dbReference type="ARBA" id="ARBA00023004"/>
    </source>
</evidence>
<reference evidence="9" key="1">
    <citation type="journal article" date="2023" name="Commun. Biol.">
        <title>Genome analysis of Parmales, the sister group of diatoms, reveals the evolutionary specialization of diatoms from phago-mixotrophs to photoautotrophs.</title>
        <authorList>
            <person name="Ban H."/>
            <person name="Sato S."/>
            <person name="Yoshikawa S."/>
            <person name="Yamada K."/>
            <person name="Nakamura Y."/>
            <person name="Ichinomiya M."/>
            <person name="Sato N."/>
            <person name="Blanc-Mathieu R."/>
            <person name="Endo H."/>
            <person name="Kuwata A."/>
            <person name="Ogata H."/>
        </authorList>
    </citation>
    <scope>NUCLEOTIDE SEQUENCE [LARGE SCALE GENOMIC DNA]</scope>
    <source>
        <strain evidence="9">NIES 3700</strain>
    </source>
</reference>
<keyword evidence="2" id="KW-0479">Metal-binding</keyword>
<keyword evidence="9" id="KW-1185">Reference proteome</keyword>
<accession>A0A9W6ZJF7</accession>
<feature type="signal peptide" evidence="6">
    <location>
        <begin position="1"/>
        <end position="15"/>
    </location>
</feature>
<keyword evidence="4" id="KW-0560">Oxidoreductase</keyword>
<evidence type="ECO:0000313" key="9">
    <source>
        <dbReference type="Proteomes" id="UP001165122"/>
    </source>
</evidence>
<comment type="cofactor">
    <cofactor evidence="1">
        <name>L-ascorbate</name>
        <dbReference type="ChEBI" id="CHEBI:38290"/>
    </cofactor>
</comment>
<dbReference type="Proteomes" id="UP001165122">
    <property type="component" value="Unassembled WGS sequence"/>
</dbReference>
<keyword evidence="5" id="KW-0408">Iron</keyword>
<keyword evidence="6" id="KW-0732">Signal</keyword>
<evidence type="ECO:0000259" key="7">
    <source>
        <dbReference type="PROSITE" id="PS51471"/>
    </source>
</evidence>
<evidence type="ECO:0000256" key="3">
    <source>
        <dbReference type="ARBA" id="ARBA00022964"/>
    </source>
</evidence>
<gene>
    <name evidence="8" type="ORF">TrLO_g4481</name>
</gene>
<dbReference type="Gene3D" id="2.60.120.620">
    <property type="entry name" value="q2cbj1_9rhob like domain"/>
    <property type="match status" value="1"/>
</dbReference>
<dbReference type="SUPFAM" id="SSF51197">
    <property type="entry name" value="Clavaminate synthase-like"/>
    <property type="match status" value="1"/>
</dbReference>
<dbReference type="SMART" id="SM00702">
    <property type="entry name" value="P4Hc"/>
    <property type="match status" value="1"/>
</dbReference>